<protein>
    <submittedName>
        <fullName evidence="6">MFS transporter</fullName>
    </submittedName>
</protein>
<dbReference type="InterPro" id="IPR036259">
    <property type="entry name" value="MFS_trans_sf"/>
</dbReference>
<sequence>MKVERSLALASISIGILITFFASSIKGSYQVYFLDLAHLFGVTQGEFAFSGAIFGLTIGVISPVVGYICDRFGPVKAILSGTISTVVVFTSFSFLNSYSMFILLYGVLGAYALAAMTFVPLGMLVDHIFSNKEKGMAYATITNGTAIGFMILSPFWVWLNTFASWQEVSLGIAILFAFLITPAIYWLSLKLPKHEKTSSSVKVKSADQLLKLPFILMAASFAGCGASMAFIDVQLVPLMTERLFENDTKSIIIASTLSIIGAFELIGAFIVGWMLRFYASALLLAFLYALRTISMAVIFYAETINMFIIFAVVFGLTYMGTVIITSMMCLQQYGAEIKGKMFGSLFTVHQIAVFLTIWGGGKAVEVYKSYDIVIIAITLLCITSMLLSLIIHFSFKSDEIKLVNPPPEA</sequence>
<feature type="transmembrane region" description="Helical" evidence="4">
    <location>
        <begin position="209"/>
        <end position="231"/>
    </location>
</feature>
<dbReference type="InterPro" id="IPR050327">
    <property type="entry name" value="Proton-linked_MCT"/>
</dbReference>
<dbReference type="PANTHER" id="PTHR11360">
    <property type="entry name" value="MONOCARBOXYLATE TRANSPORTER"/>
    <property type="match status" value="1"/>
</dbReference>
<gene>
    <name evidence="7" type="ORF">ERW53_19160</name>
    <name evidence="6" type="ORF">ERW57_17735</name>
</gene>
<feature type="transmembrane region" description="Helical" evidence="4">
    <location>
        <begin position="137"/>
        <end position="158"/>
    </location>
</feature>
<keyword evidence="9" id="KW-1185">Reference proteome</keyword>
<dbReference type="Gene3D" id="1.20.1250.20">
    <property type="entry name" value="MFS general substrate transporter like domains"/>
    <property type="match status" value="1"/>
</dbReference>
<feature type="transmembrane region" description="Helical" evidence="4">
    <location>
        <begin position="251"/>
        <end position="275"/>
    </location>
</feature>
<feature type="transmembrane region" description="Helical" evidence="4">
    <location>
        <begin position="307"/>
        <end position="330"/>
    </location>
</feature>
<evidence type="ECO:0000256" key="1">
    <source>
        <dbReference type="ARBA" id="ARBA00022692"/>
    </source>
</evidence>
<dbReference type="InterPro" id="IPR011701">
    <property type="entry name" value="MFS"/>
</dbReference>
<keyword evidence="2 4" id="KW-1133">Transmembrane helix</keyword>
<evidence type="ECO:0000259" key="5">
    <source>
        <dbReference type="PROSITE" id="PS50850"/>
    </source>
</evidence>
<evidence type="ECO:0000256" key="2">
    <source>
        <dbReference type="ARBA" id="ARBA00022989"/>
    </source>
</evidence>
<dbReference type="SUPFAM" id="SSF103473">
    <property type="entry name" value="MFS general substrate transporter"/>
    <property type="match status" value="1"/>
</dbReference>
<evidence type="ECO:0000313" key="9">
    <source>
        <dbReference type="Proteomes" id="UP000294166"/>
    </source>
</evidence>
<feature type="transmembrane region" description="Helical" evidence="4">
    <location>
        <begin position="101"/>
        <end position="125"/>
    </location>
</feature>
<feature type="transmembrane region" description="Helical" evidence="4">
    <location>
        <begin position="47"/>
        <end position="68"/>
    </location>
</feature>
<dbReference type="InterPro" id="IPR020846">
    <property type="entry name" value="MFS_dom"/>
</dbReference>
<dbReference type="Proteomes" id="UP000294166">
    <property type="component" value="Unassembled WGS sequence"/>
</dbReference>
<keyword evidence="1 4" id="KW-0812">Transmembrane</keyword>
<dbReference type="AlphaFoldDB" id="A0A4Q5KSV7"/>
<dbReference type="Proteomes" id="UP000294063">
    <property type="component" value="Unassembled WGS sequence"/>
</dbReference>
<reference evidence="8 9" key="1">
    <citation type="submission" date="2019-02" db="EMBL/GenBank/DDBJ databases">
        <title>Genome sequences of Aliivibrio finisterrensis strains from farmed Atlantic salmon.</title>
        <authorList>
            <person name="Bowman J.P."/>
        </authorList>
    </citation>
    <scope>NUCLEOTIDE SEQUENCE [LARGE SCALE GENOMIC DNA]</scope>
    <source>
        <strain evidence="7 9">A21</strain>
        <strain evidence="6 8">A46</strain>
    </source>
</reference>
<dbReference type="RefSeq" id="WP_130049286.1">
    <property type="nucleotide sequence ID" value="NZ_SEZK01000050.1"/>
</dbReference>
<evidence type="ECO:0000313" key="7">
    <source>
        <dbReference type="EMBL" id="RYU60249.1"/>
    </source>
</evidence>
<accession>A0A4Q5KSV7</accession>
<feature type="domain" description="Major facilitator superfamily (MFS) profile" evidence="5">
    <location>
        <begin position="8"/>
        <end position="396"/>
    </location>
</feature>
<keyword evidence="3 4" id="KW-0472">Membrane</keyword>
<comment type="caution">
    <text evidence="6">The sequence shown here is derived from an EMBL/GenBank/DDBJ whole genome shotgun (WGS) entry which is preliminary data.</text>
</comment>
<name>A0A4Q5KSV7_9GAMM</name>
<dbReference type="EMBL" id="SEZK01000050">
    <property type="protein sequence ID" value="RYU48232.1"/>
    <property type="molecule type" value="Genomic_DNA"/>
</dbReference>
<evidence type="ECO:0000313" key="6">
    <source>
        <dbReference type="EMBL" id="RYU48232.1"/>
    </source>
</evidence>
<proteinExistence type="predicted"/>
<feature type="transmembrane region" description="Helical" evidence="4">
    <location>
        <begin position="7"/>
        <end position="27"/>
    </location>
</feature>
<feature type="transmembrane region" description="Helical" evidence="4">
    <location>
        <begin position="170"/>
        <end position="188"/>
    </location>
</feature>
<feature type="transmembrane region" description="Helical" evidence="4">
    <location>
        <begin position="342"/>
        <end position="360"/>
    </location>
</feature>
<evidence type="ECO:0000256" key="4">
    <source>
        <dbReference type="SAM" id="Phobius"/>
    </source>
</evidence>
<dbReference type="PROSITE" id="PS50850">
    <property type="entry name" value="MFS"/>
    <property type="match status" value="1"/>
</dbReference>
<dbReference type="EMBL" id="SEZN01000053">
    <property type="protein sequence ID" value="RYU60249.1"/>
    <property type="molecule type" value="Genomic_DNA"/>
</dbReference>
<feature type="transmembrane region" description="Helical" evidence="4">
    <location>
        <begin position="372"/>
        <end position="395"/>
    </location>
</feature>
<dbReference type="GO" id="GO:0022857">
    <property type="term" value="F:transmembrane transporter activity"/>
    <property type="evidence" value="ECO:0007669"/>
    <property type="project" value="InterPro"/>
</dbReference>
<organism evidence="6 8">
    <name type="scientific">Aliivibrio finisterrensis</name>
    <dbReference type="NCBI Taxonomy" id="511998"/>
    <lineage>
        <taxon>Bacteria</taxon>
        <taxon>Pseudomonadati</taxon>
        <taxon>Pseudomonadota</taxon>
        <taxon>Gammaproteobacteria</taxon>
        <taxon>Vibrionales</taxon>
        <taxon>Vibrionaceae</taxon>
        <taxon>Aliivibrio</taxon>
    </lineage>
</organism>
<feature type="transmembrane region" description="Helical" evidence="4">
    <location>
        <begin position="75"/>
        <end position="95"/>
    </location>
</feature>
<dbReference type="Pfam" id="PF07690">
    <property type="entry name" value="MFS_1"/>
    <property type="match status" value="1"/>
</dbReference>
<feature type="transmembrane region" description="Helical" evidence="4">
    <location>
        <begin position="282"/>
        <end position="301"/>
    </location>
</feature>
<evidence type="ECO:0000256" key="3">
    <source>
        <dbReference type="ARBA" id="ARBA00023136"/>
    </source>
</evidence>
<dbReference type="PANTHER" id="PTHR11360:SF284">
    <property type="entry name" value="EG:103B4.3 PROTEIN-RELATED"/>
    <property type="match status" value="1"/>
</dbReference>
<evidence type="ECO:0000313" key="8">
    <source>
        <dbReference type="Proteomes" id="UP000294063"/>
    </source>
</evidence>